<dbReference type="AlphaFoldDB" id="A0A5K7XHZ2"/>
<evidence type="ECO:0000313" key="2">
    <source>
        <dbReference type="Proteomes" id="UP000326837"/>
    </source>
</evidence>
<dbReference type="RefSeq" id="WP_152101658.1">
    <property type="nucleotide sequence ID" value="NZ_AP021861.1"/>
</dbReference>
<reference evidence="2" key="1">
    <citation type="submission" date="2019-10" db="EMBL/GenBank/DDBJ databases">
        <title>Lacipirellula parvula gen. nov., sp. nov., representing a lineage of planctomycetes widespread in freshwater anoxic habitats, and description of the family Lacipirellulaceae.</title>
        <authorList>
            <person name="Dedysh S.N."/>
            <person name="Kulichevskaya I.S."/>
            <person name="Beletsky A.V."/>
            <person name="Rakitin A.L."/>
            <person name="Mardanov A.V."/>
            <person name="Ivanova A.A."/>
            <person name="Saltykova V.X."/>
            <person name="Rijpstra W.I.C."/>
            <person name="Sinninghe Damste J.S."/>
            <person name="Ravin N.V."/>
        </authorList>
    </citation>
    <scope>NUCLEOTIDE SEQUENCE [LARGE SCALE GENOMIC DNA]</scope>
    <source>
        <strain evidence="2">PX69</strain>
    </source>
</reference>
<protein>
    <submittedName>
        <fullName evidence="1">Uncharacterized protein</fullName>
    </submittedName>
</protein>
<evidence type="ECO:0000313" key="1">
    <source>
        <dbReference type="EMBL" id="BBO36500.1"/>
    </source>
</evidence>
<accession>A0A5K7XHZ2</accession>
<sequence length="70" mass="8123">MSRLERPQYLPSRRQIVEECAEIRRLWTASEHRRRSVGHGVPVTSDVWMPPQILTSQCLARVRKIVADAV</sequence>
<organism evidence="1 2">
    <name type="scientific">Lacipirellula parvula</name>
    <dbReference type="NCBI Taxonomy" id="2650471"/>
    <lineage>
        <taxon>Bacteria</taxon>
        <taxon>Pseudomonadati</taxon>
        <taxon>Planctomycetota</taxon>
        <taxon>Planctomycetia</taxon>
        <taxon>Pirellulales</taxon>
        <taxon>Lacipirellulaceae</taxon>
        <taxon>Lacipirellula</taxon>
    </lineage>
</organism>
<gene>
    <name evidence="1" type="ORF">PLANPX_6112</name>
</gene>
<dbReference type="EMBL" id="AP021861">
    <property type="protein sequence ID" value="BBO36500.1"/>
    <property type="molecule type" value="Genomic_DNA"/>
</dbReference>
<dbReference type="KEGG" id="lpav:PLANPX_6112"/>
<name>A0A5K7XHZ2_9BACT</name>
<proteinExistence type="predicted"/>
<keyword evidence="2" id="KW-1185">Reference proteome</keyword>
<dbReference type="Proteomes" id="UP000326837">
    <property type="component" value="Chromosome"/>
</dbReference>